<organism evidence="4 5">
    <name type="scientific">Limnoglobus roseus</name>
    <dbReference type="NCBI Taxonomy" id="2598579"/>
    <lineage>
        <taxon>Bacteria</taxon>
        <taxon>Pseudomonadati</taxon>
        <taxon>Planctomycetota</taxon>
        <taxon>Planctomycetia</taxon>
        <taxon>Gemmatales</taxon>
        <taxon>Gemmataceae</taxon>
        <taxon>Limnoglobus</taxon>
    </lineage>
</organism>
<feature type="transmembrane region" description="Helical" evidence="3">
    <location>
        <begin position="52"/>
        <end position="73"/>
    </location>
</feature>
<evidence type="ECO:0000256" key="1">
    <source>
        <dbReference type="SAM" id="Coils"/>
    </source>
</evidence>
<keyword evidence="3" id="KW-0812">Transmembrane</keyword>
<keyword evidence="3" id="KW-1133">Transmembrane helix</keyword>
<keyword evidence="3" id="KW-0472">Membrane</keyword>
<dbReference type="AlphaFoldDB" id="A0A5C1AGU5"/>
<feature type="compositionally biased region" description="Basic and acidic residues" evidence="2">
    <location>
        <begin position="29"/>
        <end position="43"/>
    </location>
</feature>
<feature type="coiled-coil region" evidence="1">
    <location>
        <begin position="73"/>
        <end position="100"/>
    </location>
</feature>
<proteinExistence type="predicted"/>
<feature type="compositionally biased region" description="Polar residues" evidence="2">
    <location>
        <begin position="15"/>
        <end position="24"/>
    </location>
</feature>
<evidence type="ECO:0000256" key="3">
    <source>
        <dbReference type="SAM" id="Phobius"/>
    </source>
</evidence>
<reference evidence="5" key="1">
    <citation type="submission" date="2019-08" db="EMBL/GenBank/DDBJ databases">
        <title>Limnoglobus roseus gen. nov., sp. nov., a novel freshwater planctomycete with a giant genome from the family Gemmataceae.</title>
        <authorList>
            <person name="Kulichevskaya I.S."/>
            <person name="Naumoff D.G."/>
            <person name="Miroshnikov K."/>
            <person name="Ivanova A."/>
            <person name="Philippov D.A."/>
            <person name="Hakobyan A."/>
            <person name="Rijpstra I.C."/>
            <person name="Sinninghe Damste J.S."/>
            <person name="Liesack W."/>
            <person name="Dedysh S.N."/>
        </authorList>
    </citation>
    <scope>NUCLEOTIDE SEQUENCE [LARGE SCALE GENOMIC DNA]</scope>
    <source>
        <strain evidence="5">PX52</strain>
    </source>
</reference>
<protein>
    <submittedName>
        <fullName evidence="4">Chromosome partition protein Smc</fullName>
    </submittedName>
</protein>
<evidence type="ECO:0000256" key="2">
    <source>
        <dbReference type="SAM" id="MobiDB-lite"/>
    </source>
</evidence>
<keyword evidence="5" id="KW-1185">Reference proteome</keyword>
<dbReference type="Proteomes" id="UP000324974">
    <property type="component" value="Chromosome"/>
</dbReference>
<name>A0A5C1AGU5_9BACT</name>
<dbReference type="RefSeq" id="WP_149110936.1">
    <property type="nucleotide sequence ID" value="NZ_CP042425.1"/>
</dbReference>
<accession>A0A5C1AGU5</accession>
<evidence type="ECO:0000313" key="5">
    <source>
        <dbReference type="Proteomes" id="UP000324974"/>
    </source>
</evidence>
<keyword evidence="1" id="KW-0175">Coiled coil</keyword>
<evidence type="ECO:0000313" key="4">
    <source>
        <dbReference type="EMBL" id="QEL16178.1"/>
    </source>
</evidence>
<feature type="region of interest" description="Disordered" evidence="2">
    <location>
        <begin position="230"/>
        <end position="250"/>
    </location>
</feature>
<sequence length="250" mass="28032">MSLRRTNHTDDTDIFGSSDSTPTMATALRPHDTASTEPVKTKSADENGGISMFWRVFGGTILSIVALIGVTLYNTLNNSIAELRSTVSKLTEERAELLKKDEFGTRMNSNWERVQAIQGQNNEQNASLRTFRAEVDGIKEKLTRNGTDLDAAKKDLTALDVMKEKLTNLATEAKNYRDDYAKLRQDVDKNLASDQERKATRDSQHKEIEKSMKDLQTALLDLQIKLARLEGRENPMPMPEKATRGPMGNK</sequence>
<dbReference type="OrthoDB" id="281392at2"/>
<dbReference type="KEGG" id="lrs:PX52LOC_03118"/>
<dbReference type="EMBL" id="CP042425">
    <property type="protein sequence ID" value="QEL16178.1"/>
    <property type="molecule type" value="Genomic_DNA"/>
</dbReference>
<feature type="region of interest" description="Disordered" evidence="2">
    <location>
        <begin position="1"/>
        <end position="43"/>
    </location>
</feature>
<gene>
    <name evidence="4" type="primary">smc_3</name>
    <name evidence="4" type="ORF">PX52LOC_03118</name>
</gene>